<dbReference type="InterPro" id="IPR015269">
    <property type="entry name" value="UPF0029_Impact_C"/>
</dbReference>
<evidence type="ECO:0000259" key="2">
    <source>
        <dbReference type="Pfam" id="PF01205"/>
    </source>
</evidence>
<comment type="similarity">
    <text evidence="1">Belongs to the IMPACT family.</text>
</comment>
<dbReference type="SUPFAM" id="SSF54980">
    <property type="entry name" value="EF-G C-terminal domain-like"/>
    <property type="match status" value="1"/>
</dbReference>
<dbReference type="Pfam" id="PF01205">
    <property type="entry name" value="Impact_N"/>
    <property type="match status" value="1"/>
</dbReference>
<evidence type="ECO:0000313" key="5">
    <source>
        <dbReference type="Proteomes" id="UP000727857"/>
    </source>
</evidence>
<evidence type="ECO:0000259" key="3">
    <source>
        <dbReference type="Pfam" id="PF09186"/>
    </source>
</evidence>
<reference evidence="4" key="2">
    <citation type="journal article" date="2021" name="PeerJ">
        <title>Extensive microbial diversity within the chicken gut microbiome revealed by metagenomics and culture.</title>
        <authorList>
            <person name="Gilroy R."/>
            <person name="Ravi A."/>
            <person name="Getino M."/>
            <person name="Pursley I."/>
            <person name="Horton D.L."/>
            <person name="Alikhan N.F."/>
            <person name="Baker D."/>
            <person name="Gharbi K."/>
            <person name="Hall N."/>
            <person name="Watson M."/>
            <person name="Adriaenssens E.M."/>
            <person name="Foster-Nyarko E."/>
            <person name="Jarju S."/>
            <person name="Secka A."/>
            <person name="Antonio M."/>
            <person name="Oren A."/>
            <person name="Chaudhuri R.R."/>
            <person name="La Ragione R."/>
            <person name="Hildebrand F."/>
            <person name="Pallen M.J."/>
        </authorList>
    </citation>
    <scope>NUCLEOTIDE SEQUENCE</scope>
    <source>
        <strain evidence="4">517</strain>
    </source>
</reference>
<dbReference type="Gene3D" id="3.30.230.30">
    <property type="entry name" value="Impact, N-terminal domain"/>
    <property type="match status" value="1"/>
</dbReference>
<evidence type="ECO:0000313" key="4">
    <source>
        <dbReference type="EMBL" id="MBO8424213.1"/>
    </source>
</evidence>
<dbReference type="InterPro" id="IPR023582">
    <property type="entry name" value="Impact"/>
</dbReference>
<reference evidence="4" key="1">
    <citation type="submission" date="2020-10" db="EMBL/GenBank/DDBJ databases">
        <authorList>
            <person name="Gilroy R."/>
        </authorList>
    </citation>
    <scope>NUCLEOTIDE SEQUENCE</scope>
    <source>
        <strain evidence="4">517</strain>
    </source>
</reference>
<accession>A0A940IDD9</accession>
<proteinExistence type="inferred from homology"/>
<gene>
    <name evidence="4" type="ORF">IAB16_04275</name>
</gene>
<evidence type="ECO:0000256" key="1">
    <source>
        <dbReference type="ARBA" id="ARBA00007665"/>
    </source>
</evidence>
<dbReference type="InterPro" id="IPR035647">
    <property type="entry name" value="EFG_III/V"/>
</dbReference>
<dbReference type="GO" id="GO:0005737">
    <property type="term" value="C:cytoplasm"/>
    <property type="evidence" value="ECO:0007669"/>
    <property type="project" value="TreeGrafter"/>
</dbReference>
<protein>
    <submittedName>
        <fullName evidence="4">YigZ family protein</fullName>
    </submittedName>
</protein>
<dbReference type="InterPro" id="IPR020569">
    <property type="entry name" value="UPF0029_Impact_CS"/>
</dbReference>
<dbReference type="Gene3D" id="3.30.70.240">
    <property type="match status" value="1"/>
</dbReference>
<feature type="domain" description="UPF0029" evidence="3">
    <location>
        <begin position="141"/>
        <end position="193"/>
    </location>
</feature>
<dbReference type="AlphaFoldDB" id="A0A940IDD9"/>
<dbReference type="PANTHER" id="PTHR16301">
    <property type="entry name" value="IMPACT-RELATED"/>
    <property type="match status" value="1"/>
</dbReference>
<dbReference type="GO" id="GO:0006446">
    <property type="term" value="P:regulation of translational initiation"/>
    <property type="evidence" value="ECO:0007669"/>
    <property type="project" value="TreeGrafter"/>
</dbReference>
<dbReference type="Proteomes" id="UP000727857">
    <property type="component" value="Unassembled WGS sequence"/>
</dbReference>
<name>A0A940IDD9_9FIRM</name>
<dbReference type="PANTHER" id="PTHR16301:SF20">
    <property type="entry name" value="IMPACT FAMILY MEMBER YIGZ"/>
    <property type="match status" value="1"/>
</dbReference>
<dbReference type="InterPro" id="IPR020568">
    <property type="entry name" value="Ribosomal_Su5_D2-typ_SF"/>
</dbReference>
<organism evidence="4 5">
    <name type="scientific">Candidatus Stercoripulliclostridium pullicola</name>
    <dbReference type="NCBI Taxonomy" id="2840953"/>
    <lineage>
        <taxon>Bacteria</taxon>
        <taxon>Bacillati</taxon>
        <taxon>Bacillota</taxon>
        <taxon>Clostridia</taxon>
        <taxon>Eubacteriales</taxon>
        <taxon>Candidatus Stercoripulliclostridium</taxon>
    </lineage>
</organism>
<dbReference type="Pfam" id="PF09186">
    <property type="entry name" value="DUF1949"/>
    <property type="match status" value="1"/>
</dbReference>
<dbReference type="PROSITE" id="PS00910">
    <property type="entry name" value="UPF0029"/>
    <property type="match status" value="1"/>
</dbReference>
<dbReference type="InterPro" id="IPR001498">
    <property type="entry name" value="Impact_N"/>
</dbReference>
<dbReference type="InterPro" id="IPR036956">
    <property type="entry name" value="Impact_N_sf"/>
</dbReference>
<dbReference type="InterPro" id="IPR015796">
    <property type="entry name" value="Impact_YigZ-like"/>
</dbReference>
<feature type="domain" description="Impact N-terminal" evidence="2">
    <location>
        <begin position="19"/>
        <end position="122"/>
    </location>
</feature>
<dbReference type="EMBL" id="JADINF010000107">
    <property type="protein sequence ID" value="MBO8424213.1"/>
    <property type="molecule type" value="Genomic_DNA"/>
</dbReference>
<dbReference type="NCBIfam" id="TIGR00257">
    <property type="entry name" value="IMPACT_YIGZ"/>
    <property type="match status" value="1"/>
</dbReference>
<sequence>MREYLSVSGETVTESEISRSKFITHLTAVENVDEGLKYLAAIRKKYSDATHNCYAVIGSPESNEFKFGDDGEPSGTAGQPILNALVKNGLYCVCAVVTRYFGGIKLGAGGLVQAYSGAASGAVRASEITRYKYSVVYVAELAYPAYGAVANFLAESGAVVTDVEYSDGVKVTFAVPEENAAATEKKLAELTSGEARYAIKDKKYISYKR</sequence>
<dbReference type="SUPFAM" id="SSF54211">
    <property type="entry name" value="Ribosomal protein S5 domain 2-like"/>
    <property type="match status" value="1"/>
</dbReference>
<comment type="caution">
    <text evidence="4">The sequence shown here is derived from an EMBL/GenBank/DDBJ whole genome shotgun (WGS) entry which is preliminary data.</text>
</comment>